<dbReference type="InterPro" id="IPR011009">
    <property type="entry name" value="Kinase-like_dom_sf"/>
</dbReference>
<dbReference type="PROSITE" id="PS50005">
    <property type="entry name" value="TPR"/>
    <property type="match status" value="1"/>
</dbReference>
<dbReference type="EMBL" id="CP017269">
    <property type="protein sequence ID" value="AOT72691.1"/>
    <property type="molecule type" value="Genomic_DNA"/>
</dbReference>
<dbReference type="Pfam" id="PF13191">
    <property type="entry name" value="AAA_16"/>
    <property type="match status" value="1"/>
</dbReference>
<evidence type="ECO:0000313" key="5">
    <source>
        <dbReference type="EMBL" id="AOT72691.1"/>
    </source>
</evidence>
<evidence type="ECO:0000313" key="6">
    <source>
        <dbReference type="Proteomes" id="UP000095743"/>
    </source>
</evidence>
<dbReference type="GO" id="GO:0005524">
    <property type="term" value="F:ATP binding"/>
    <property type="evidence" value="ECO:0007669"/>
    <property type="project" value="InterPro"/>
</dbReference>
<dbReference type="InterPro" id="IPR041664">
    <property type="entry name" value="AAA_16"/>
</dbReference>
<name>A0A1D8GP13_9FIRM</name>
<dbReference type="Proteomes" id="UP000095743">
    <property type="component" value="Chromosome"/>
</dbReference>
<dbReference type="Pfam" id="PF00069">
    <property type="entry name" value="Pkinase"/>
    <property type="match status" value="1"/>
</dbReference>
<dbReference type="Gene3D" id="3.30.450.40">
    <property type="match status" value="1"/>
</dbReference>
<dbReference type="NCBIfam" id="TIGR00254">
    <property type="entry name" value="GGDEF"/>
    <property type="match status" value="1"/>
</dbReference>
<feature type="domain" description="GGDEF" evidence="4">
    <location>
        <begin position="1491"/>
        <end position="1622"/>
    </location>
</feature>
<evidence type="ECO:0000259" key="3">
    <source>
        <dbReference type="PROSITE" id="PS50011"/>
    </source>
</evidence>
<dbReference type="InterPro" id="IPR019734">
    <property type="entry name" value="TPR_rpt"/>
</dbReference>
<protein>
    <recommendedName>
        <fullName evidence="7">Diguanylate cyclase</fullName>
    </recommendedName>
</protein>
<dbReference type="PANTHER" id="PTHR45138">
    <property type="entry name" value="REGULATORY COMPONENTS OF SENSORY TRANSDUCTION SYSTEM"/>
    <property type="match status" value="1"/>
</dbReference>
<dbReference type="Gene3D" id="3.30.70.270">
    <property type="match status" value="1"/>
</dbReference>
<dbReference type="InterPro" id="IPR050469">
    <property type="entry name" value="Diguanylate_Cyclase"/>
</dbReference>
<dbReference type="InterPro" id="IPR029016">
    <property type="entry name" value="GAF-like_dom_sf"/>
</dbReference>
<dbReference type="STRING" id="1424294.Gferi_25925"/>
<dbReference type="InterPro" id="IPR029787">
    <property type="entry name" value="Nucleotide_cyclase"/>
</dbReference>
<dbReference type="FunFam" id="3.30.70.270:FF:000001">
    <property type="entry name" value="Diguanylate cyclase domain protein"/>
    <property type="match status" value="1"/>
</dbReference>
<dbReference type="SUPFAM" id="SSF55073">
    <property type="entry name" value="Nucleotide cyclase"/>
    <property type="match status" value="1"/>
</dbReference>
<dbReference type="RefSeq" id="WP_069981000.1">
    <property type="nucleotide sequence ID" value="NZ_CP017269.1"/>
</dbReference>
<proteinExistence type="predicted"/>
<dbReference type="InterPro" id="IPR000160">
    <property type="entry name" value="GGDEF_dom"/>
</dbReference>
<evidence type="ECO:0000256" key="1">
    <source>
        <dbReference type="ARBA" id="ARBA00004167"/>
    </source>
</evidence>
<accession>A0A1D8GP13</accession>
<dbReference type="SMART" id="SM00028">
    <property type="entry name" value="TPR"/>
    <property type="match status" value="6"/>
</dbReference>
<gene>
    <name evidence="5" type="ORF">Gferi_25925</name>
</gene>
<dbReference type="OrthoDB" id="9805474at2"/>
<dbReference type="GO" id="GO:0004672">
    <property type="term" value="F:protein kinase activity"/>
    <property type="evidence" value="ECO:0007669"/>
    <property type="project" value="InterPro"/>
</dbReference>
<reference evidence="5 6" key="1">
    <citation type="submission" date="2016-09" db="EMBL/GenBank/DDBJ databases">
        <title>Genomic analysis reveals versatility of anaerobic energy metabolism of Geosporobacter ferrireducens IRF9 of phylum Firmicutes.</title>
        <authorList>
            <person name="Kim S.-J."/>
        </authorList>
    </citation>
    <scope>NUCLEOTIDE SEQUENCE [LARGE SCALE GENOMIC DNA]</scope>
    <source>
        <strain evidence="5 6">IRF9</strain>
    </source>
</reference>
<evidence type="ECO:0008006" key="7">
    <source>
        <dbReference type="Google" id="ProtNLM"/>
    </source>
</evidence>
<dbReference type="InterPro" id="IPR043128">
    <property type="entry name" value="Rev_trsase/Diguanyl_cyclase"/>
</dbReference>
<keyword evidence="6" id="KW-1185">Reference proteome</keyword>
<dbReference type="PROSITE" id="PS50011">
    <property type="entry name" value="PROTEIN_KINASE_DOM"/>
    <property type="match status" value="1"/>
</dbReference>
<dbReference type="InterPro" id="IPR027417">
    <property type="entry name" value="P-loop_NTPase"/>
</dbReference>
<dbReference type="GO" id="GO:0052621">
    <property type="term" value="F:diguanylate cyclase activity"/>
    <property type="evidence" value="ECO:0007669"/>
    <property type="project" value="TreeGrafter"/>
</dbReference>
<dbReference type="Gene3D" id="3.40.50.300">
    <property type="entry name" value="P-loop containing nucleotide triphosphate hydrolases"/>
    <property type="match status" value="1"/>
</dbReference>
<dbReference type="InterPro" id="IPR011990">
    <property type="entry name" value="TPR-like_helical_dom_sf"/>
</dbReference>
<dbReference type="KEGG" id="gfe:Gferi_25925"/>
<comment type="subcellular location">
    <subcellularLocation>
        <location evidence="1">Membrane</location>
        <topology evidence="1">Single-pass membrane protein</topology>
    </subcellularLocation>
</comment>
<sequence>MKLINGRYKIIKDLQRDFCSSYYIVSDIVKNKSPLCLRLFEPEYAESSWIKYYIEQFIFLTSLEHGHMMQNYSFGLMHTIDNKEVSLRQYFYTTEYIGSITLPYIQLSKEERLECIYKICKVLKYLHFRGITYKHLNPENIKIYRSENELAVKLTDLAHITQIEYTRTRIDGCHHKFLSPEYQLGASIDATSDIYSLGVLLYYFYCGLSYTDSEFNRNRVSENEQLESEDMIMQIIKKMTAYEKVDRPKSIAEILLELNLEAIISENFKNDKNNYEKLNFKTMLVNRENELQAVLNNVDTLRYSSLKKECILIQGEYGIGKSRFIKEIIYRLGLKNINTYSSVFVEPCKTPYKPFIEIIKQMLKHANKEIIQKYGTELVKIIPSMSSVWDIKPSASLAGEKEKLRLYDRICNFINDCAATRPTVIVIDNFHYADINTMELVDFFLKQKKTIPLLFILTYRKEDNGDVLNHIYRWRSMIKTEEIQLTKFNLEETASIIQNILGMAWKPIQLATRIMHVTDGNPRYIEEVVKNLFIQRLISVNQNDLWVANVDDLYDLQLPANIDEALIHQMDAFDHNMIEVLKCISIFNTSISSSIISNMLPLYDSTLQLLLTDLVEMKILSEKLEDWGFTYDYYNRQLKNYVYSRIPDEKRIFFHRQAAKILEDNYIKESRENKDELIHHLTKCGNIQKAIDYCIQSAQKMVDLSIHSQALEFYNKVLGLYNLCDDDYRKTKVLLSMGDIYLYMGESEKALRIYEQTIQSAKSFKLMQSIVDAKNKISEVYLNKKMIYESKTTITHAMQIAEEIQYSEGSLEAYYILSNIYFIEKNMSEFKKIVESSLVKSYEYKNDHYIGHFLNQKGKLYHLYGAYDDAMMYFIQSMENFMKSDNVMDAIKPINNMGVLIIENVRDTKLARKYYKKALQMAQKYNYIVGTNIYHFNIGETYLIEDCLKKAENHFVKALQISEETEDCTELFWIYLYLSEVNLKMTEYAKAYNYLLKAESEYDNEHVSHKDLIQLRLLKTNWYAAVGEMNLAKSEIGCIEGFIENADKITKFLTGYYDYQLNTYKHQNINRHTSWVHKHAEQFQDKNLTKEIRTILLEEAMHHIEVEQFEEARELLQKDETFMLQFDTNMLSIKRHYLMGYFQKDKVLYFENLLKQISSDEFMEIKWRVYQSLGNEYFRLFEYYNAVNCYINGLDIIRRLTNKVPHSFQLSYLNQDKKKLLLRKQIDNIRRIIETEDHGKQYSANTDDWRNIQDLKSYFDFSDLQSLFSNTKFLQSAMMEYQELFSKKISSIHDLIQILTLNDIENIQAILSYCVQITLAKRGFVIIVDQDNCIGNIVSLDSSQKLPDIYPLVDRVKLKQDGILIKTRFDNRADQTFDFLPSDAQAAICIPIFKNEENRYPVTEEKRKNQEILPEKIIHGYIYLDTDKIFNKFDRNAFKMCSMVTNLLSLSIENYHLKMTASIDKLTNVYMRKYFEQKFKEEILQARGNKSEFSLIMCDIDKFKSVNDLYGHRKGDEVLSRIGCIIKENLRSIDLVGRYGGEEFIILLPNTNKIDAKSVLEKVRRMIENTDLLSEKHPVTISCGISTFPEHGYFEEELIEKADQALYHAKEIGRNRTVIWDKNIANIRRKVDKLAGIISGNMAQDHRRVEVVVEIIELLKTDWDTDKKVYELLGRIIEITDSKKGALFITRNEQVEKSYARERYKDEWLEKIEINEMKMLEIIASNTGDFFIDWETIPSIDDFTGTPDWQSVMFLPIINNGKNKGILYLSVSIKEREFDSNTFNYVNAITSIIGAIL</sequence>
<dbReference type="CDD" id="cd01949">
    <property type="entry name" value="GGDEF"/>
    <property type="match status" value="1"/>
</dbReference>
<evidence type="ECO:0000259" key="4">
    <source>
        <dbReference type="PROSITE" id="PS50887"/>
    </source>
</evidence>
<dbReference type="GO" id="GO:0016020">
    <property type="term" value="C:membrane"/>
    <property type="evidence" value="ECO:0007669"/>
    <property type="project" value="UniProtKB-SubCell"/>
</dbReference>
<feature type="domain" description="Protein kinase" evidence="3">
    <location>
        <begin position="8"/>
        <end position="295"/>
    </location>
</feature>
<dbReference type="SUPFAM" id="SSF52540">
    <property type="entry name" value="P-loop containing nucleoside triphosphate hydrolases"/>
    <property type="match status" value="1"/>
</dbReference>
<dbReference type="Pfam" id="PF00990">
    <property type="entry name" value="GGDEF"/>
    <property type="match status" value="1"/>
</dbReference>
<dbReference type="SUPFAM" id="SSF48452">
    <property type="entry name" value="TPR-like"/>
    <property type="match status" value="2"/>
</dbReference>
<dbReference type="Gene3D" id="1.25.40.10">
    <property type="entry name" value="Tetratricopeptide repeat domain"/>
    <property type="match status" value="2"/>
</dbReference>
<dbReference type="SMART" id="SM00267">
    <property type="entry name" value="GGDEF"/>
    <property type="match status" value="1"/>
</dbReference>
<dbReference type="InterPro" id="IPR000719">
    <property type="entry name" value="Prot_kinase_dom"/>
</dbReference>
<dbReference type="PROSITE" id="PS50887">
    <property type="entry name" value="GGDEF"/>
    <property type="match status" value="1"/>
</dbReference>
<dbReference type="Gene3D" id="1.10.510.10">
    <property type="entry name" value="Transferase(Phosphotransferase) domain 1"/>
    <property type="match status" value="1"/>
</dbReference>
<dbReference type="SUPFAM" id="SSF56112">
    <property type="entry name" value="Protein kinase-like (PK-like)"/>
    <property type="match status" value="1"/>
</dbReference>
<dbReference type="SMART" id="SM00220">
    <property type="entry name" value="S_TKc"/>
    <property type="match status" value="1"/>
</dbReference>
<feature type="repeat" description="TPR" evidence="2">
    <location>
        <begin position="731"/>
        <end position="764"/>
    </location>
</feature>
<organism evidence="5 6">
    <name type="scientific">Geosporobacter ferrireducens</name>
    <dbReference type="NCBI Taxonomy" id="1424294"/>
    <lineage>
        <taxon>Bacteria</taxon>
        <taxon>Bacillati</taxon>
        <taxon>Bacillota</taxon>
        <taxon>Clostridia</taxon>
        <taxon>Peptostreptococcales</taxon>
        <taxon>Thermotaleaceae</taxon>
        <taxon>Geosporobacter</taxon>
    </lineage>
</organism>
<evidence type="ECO:0000256" key="2">
    <source>
        <dbReference type="PROSITE-ProRule" id="PRU00339"/>
    </source>
</evidence>
<keyword evidence="2" id="KW-0802">TPR repeat</keyword>
<dbReference type="PANTHER" id="PTHR45138:SF9">
    <property type="entry name" value="DIGUANYLATE CYCLASE DGCM-RELATED"/>
    <property type="match status" value="1"/>
</dbReference>